<keyword evidence="5" id="KW-0862">Zinc</keyword>
<dbReference type="EMBL" id="PJEX01000574">
    <property type="protein sequence ID" value="TKW49289.1"/>
    <property type="molecule type" value="Genomic_DNA"/>
</dbReference>
<evidence type="ECO:0000256" key="5">
    <source>
        <dbReference type="ARBA" id="ARBA00022833"/>
    </source>
</evidence>
<comment type="caution">
    <text evidence="7">Lacks conserved residue(s) required for the propagation of feature annotation.</text>
</comment>
<dbReference type="PROSITE" id="PS52035">
    <property type="entry name" value="PEPTIDASE_M14"/>
    <property type="match status" value="1"/>
</dbReference>
<comment type="caution">
    <text evidence="9">The sequence shown here is derived from an EMBL/GenBank/DDBJ whole genome shotgun (WGS) entry which is preliminary data.</text>
</comment>
<evidence type="ECO:0000313" key="10">
    <source>
        <dbReference type="Proteomes" id="UP000310108"/>
    </source>
</evidence>
<feature type="domain" description="Peptidase M14" evidence="8">
    <location>
        <begin position="68"/>
        <end position="441"/>
    </location>
</feature>
<reference evidence="9 10" key="1">
    <citation type="journal article" date="2019" name="PLoS ONE">
        <title>Comparative genome analysis indicates high evolutionary potential of pathogenicity genes in Colletotrichum tanaceti.</title>
        <authorList>
            <person name="Lelwala R.V."/>
            <person name="Korhonen P.K."/>
            <person name="Young N.D."/>
            <person name="Scott J.B."/>
            <person name="Ades P.A."/>
            <person name="Gasser R.B."/>
            <person name="Taylor P.W.J."/>
        </authorList>
    </citation>
    <scope>NUCLEOTIDE SEQUENCE [LARGE SCALE GENOMIC DNA]</scope>
    <source>
        <strain evidence="9">BRIP57314</strain>
    </source>
</reference>
<dbReference type="InterPro" id="IPR000834">
    <property type="entry name" value="Peptidase_M14"/>
</dbReference>
<dbReference type="Proteomes" id="UP000310108">
    <property type="component" value="Unassembled WGS sequence"/>
</dbReference>
<evidence type="ECO:0000259" key="8">
    <source>
        <dbReference type="PROSITE" id="PS52035"/>
    </source>
</evidence>
<dbReference type="STRING" id="1306861.A0A4U6X3E4"/>
<comment type="cofactor">
    <cofactor evidence="1">
        <name>Zn(2+)</name>
        <dbReference type="ChEBI" id="CHEBI:29105"/>
    </cofactor>
</comment>
<evidence type="ECO:0000256" key="4">
    <source>
        <dbReference type="ARBA" id="ARBA00022801"/>
    </source>
</evidence>
<dbReference type="PANTHER" id="PTHR11705">
    <property type="entry name" value="PROTEASE FAMILY M14 CARBOXYPEPTIDASE A,B"/>
    <property type="match status" value="1"/>
</dbReference>
<dbReference type="SMART" id="SM00631">
    <property type="entry name" value="Zn_pept"/>
    <property type="match status" value="1"/>
</dbReference>
<gene>
    <name evidence="9" type="primary">Cpa4</name>
    <name evidence="9" type="ORF">CTA1_9208</name>
</gene>
<evidence type="ECO:0000256" key="1">
    <source>
        <dbReference type="ARBA" id="ARBA00001947"/>
    </source>
</evidence>
<dbReference type="Pfam" id="PF00246">
    <property type="entry name" value="Peptidase_M14"/>
    <property type="match status" value="1"/>
</dbReference>
<protein>
    <submittedName>
        <fullName evidence="9">Carboxypeptidase A4</fullName>
    </submittedName>
</protein>
<organism evidence="9 10">
    <name type="scientific">Colletotrichum tanaceti</name>
    <dbReference type="NCBI Taxonomy" id="1306861"/>
    <lineage>
        <taxon>Eukaryota</taxon>
        <taxon>Fungi</taxon>
        <taxon>Dikarya</taxon>
        <taxon>Ascomycota</taxon>
        <taxon>Pezizomycotina</taxon>
        <taxon>Sordariomycetes</taxon>
        <taxon>Hypocreomycetidae</taxon>
        <taxon>Glomerellales</taxon>
        <taxon>Glomerellaceae</taxon>
        <taxon>Colletotrichum</taxon>
        <taxon>Colletotrichum destructivum species complex</taxon>
    </lineage>
</organism>
<keyword evidence="4" id="KW-0378">Hydrolase</keyword>
<evidence type="ECO:0000256" key="2">
    <source>
        <dbReference type="ARBA" id="ARBA00005988"/>
    </source>
</evidence>
<dbReference type="AlphaFoldDB" id="A0A4U6X3E4"/>
<dbReference type="OrthoDB" id="3626597at2759"/>
<dbReference type="GO" id="GO:0006508">
    <property type="term" value="P:proteolysis"/>
    <property type="evidence" value="ECO:0007669"/>
    <property type="project" value="UniProtKB-KW"/>
</dbReference>
<dbReference type="SUPFAM" id="SSF53187">
    <property type="entry name" value="Zn-dependent exopeptidases"/>
    <property type="match status" value="1"/>
</dbReference>
<keyword evidence="6" id="KW-0482">Metalloprotease</keyword>
<sequence length="461" mass="51543">MGAPKHVNSFKKISKLILAALLSSGNTVRDHRLSETAPISTIDRFHNGNRAPHGLGVNRDASSFDYKTILNGPEIGTALRGLEKEYGVQVTNPPHESNWKQKSYVGFLPLDNSTGRNTTRSYSVFLTAGVQGRERGGPDSLIYFIGDLLWANKHNEDLAYGNHVYTVEQVRRVLSLGIVVFPLVNPDGHAWDQRWHNCWGKNLNVEYRPKDKSIHGIGVNVDRNYNFTWDYRHAYSELAGDVASDNPEHELFHGCDPLSEAESRNVAWVIETHPRIRWFLDVHTKGRLVTHAWTNAAPQTTNAAMSFRNASYDGMRGDPAVGYGEYIRAKDLDVYQDISTSVAAQMANVSGTPFHYVDTLRKEGKTFLGASGSAIDWAYSRHTVNEMTSKVYSFKLKLGASEEETAVIAEKGGCPYYPSGEQYYRSLKEAAVGYMTFLLNAAKHQAIEAKEKGVKSDWHII</sequence>
<dbReference type="GO" id="GO:0008270">
    <property type="term" value="F:zinc ion binding"/>
    <property type="evidence" value="ECO:0007669"/>
    <property type="project" value="InterPro"/>
</dbReference>
<accession>A0A4U6X3E4</accession>
<comment type="similarity">
    <text evidence="2 7">Belongs to the peptidase M14 family.</text>
</comment>
<keyword evidence="9" id="KW-0121">Carboxypeptidase</keyword>
<keyword evidence="10" id="KW-1185">Reference proteome</keyword>
<dbReference type="PANTHER" id="PTHR11705:SF143">
    <property type="entry name" value="SLL0236 PROTEIN"/>
    <property type="match status" value="1"/>
</dbReference>
<evidence type="ECO:0000256" key="3">
    <source>
        <dbReference type="ARBA" id="ARBA00022670"/>
    </source>
</evidence>
<evidence type="ECO:0000256" key="6">
    <source>
        <dbReference type="ARBA" id="ARBA00023049"/>
    </source>
</evidence>
<keyword evidence="3" id="KW-0645">Protease</keyword>
<name>A0A4U6X3E4_9PEZI</name>
<evidence type="ECO:0000313" key="9">
    <source>
        <dbReference type="EMBL" id="TKW49289.1"/>
    </source>
</evidence>
<evidence type="ECO:0000256" key="7">
    <source>
        <dbReference type="PROSITE-ProRule" id="PRU01379"/>
    </source>
</evidence>
<dbReference type="Gene3D" id="3.40.630.10">
    <property type="entry name" value="Zn peptidases"/>
    <property type="match status" value="1"/>
</dbReference>
<proteinExistence type="inferred from homology"/>
<dbReference type="GO" id="GO:0004181">
    <property type="term" value="F:metallocarboxypeptidase activity"/>
    <property type="evidence" value="ECO:0007669"/>
    <property type="project" value="InterPro"/>
</dbReference>